<proteinExistence type="predicted"/>
<dbReference type="Gene3D" id="3.40.190.80">
    <property type="match status" value="1"/>
</dbReference>
<feature type="binding site" evidence="6">
    <location>
        <position position="77"/>
    </location>
    <ligand>
        <name>Mg(2+)</name>
        <dbReference type="ChEBI" id="CHEBI:18420"/>
        <label>1</label>
        <note>catalytic</note>
    </ligand>
</feature>
<protein>
    <recommendedName>
        <fullName evidence="4">3'(2'),5-bisphosphonucleoside 3'(2')-phosphohydrolase</fullName>
    </recommendedName>
    <alternativeName>
        <fullName evidence="5">DPNPase</fullName>
    </alternativeName>
</protein>
<gene>
    <name evidence="7" type="ORF">BJN41_06670</name>
</gene>
<accession>A0A1E8E1G4</accession>
<dbReference type="GO" id="GO:0000103">
    <property type="term" value="P:sulfate assimilation"/>
    <property type="evidence" value="ECO:0007669"/>
    <property type="project" value="TreeGrafter"/>
</dbReference>
<evidence type="ECO:0000256" key="4">
    <source>
        <dbReference type="ARBA" id="ARBA00041694"/>
    </source>
</evidence>
<evidence type="ECO:0000256" key="5">
    <source>
        <dbReference type="ARBA" id="ARBA00042530"/>
    </source>
</evidence>
<dbReference type="AlphaFoldDB" id="A0A1E8E1G4"/>
<reference evidence="7 8" key="1">
    <citation type="submission" date="2016-10" db="EMBL/GenBank/DDBJ databases">
        <title>Genome of airborne Acinetobacter sp. 5-2Ac02 in the hospital environment: Species near to Acinetobacter towneri.</title>
        <authorList>
            <person name="Barbosa B."/>
            <person name="Fernandez-Garcia L."/>
            <person name="Gato E."/>
            <person name="Leao R."/>
            <person name="Albano R."/>
            <person name="Fernandez B."/>
            <person name="Fernandez-Cuenca F."/>
            <person name="Marques E."/>
            <person name="Tomas M."/>
        </authorList>
    </citation>
    <scope>NUCLEOTIDE SEQUENCE [LARGE SCALE GENOMIC DNA]</scope>
    <source>
        <strain evidence="7 8">5-2Ac02</strain>
    </source>
</reference>
<feature type="binding site" evidence="6">
    <location>
        <position position="97"/>
    </location>
    <ligand>
        <name>Mg(2+)</name>
        <dbReference type="ChEBI" id="CHEBI:18420"/>
        <label>1</label>
        <note>catalytic</note>
    </ligand>
</feature>
<feature type="binding site" evidence="6">
    <location>
        <position position="226"/>
    </location>
    <ligand>
        <name>Mg(2+)</name>
        <dbReference type="ChEBI" id="CHEBI:18420"/>
        <label>1</label>
        <note>catalytic</note>
    </ligand>
</feature>
<keyword evidence="3 6" id="KW-0460">Magnesium</keyword>
<dbReference type="STRING" id="202956.BJN41_06670"/>
<dbReference type="EMBL" id="MKQS01000013">
    <property type="protein sequence ID" value="OFE43346.1"/>
    <property type="molecule type" value="Genomic_DNA"/>
</dbReference>
<sequence>MFIKTTAPTHTLILQLLSIMQQACEILNQEFQDYCSGAAFDVEKKIDDSPVTQADYRVNYYLMQALAEISNLPVLSEEGEQDQRHQWQKFWLLDPLDGTKEFLHQRPEFTINLSLICGALTTFAVLAVPGEHTIYFCPEQGMPFKYDILTQQWYLYQPAPTVTSSILKIGLSHSSQKKSHYADYLTSLAQLTDFEEIKAGSAYKFCMILEDRVDVYPRFHPTSEWDTSAGQCLLERIGGGLVDFHGRPFLYNQRDTLLNGGFISYKNTQMKKIALQALALMAKSD</sequence>
<dbReference type="GO" id="GO:0050427">
    <property type="term" value="P:3'-phosphoadenosine 5'-phosphosulfate metabolic process"/>
    <property type="evidence" value="ECO:0007669"/>
    <property type="project" value="TreeGrafter"/>
</dbReference>
<evidence type="ECO:0000256" key="6">
    <source>
        <dbReference type="PIRSR" id="PIRSR600760-2"/>
    </source>
</evidence>
<evidence type="ECO:0000313" key="8">
    <source>
        <dbReference type="Proteomes" id="UP000186931"/>
    </source>
</evidence>
<comment type="catalytic activity">
    <reaction evidence="1">
        <text>adenosine 3',5'-bisphosphate + H2O = AMP + phosphate</text>
        <dbReference type="Rhea" id="RHEA:10040"/>
        <dbReference type="ChEBI" id="CHEBI:15377"/>
        <dbReference type="ChEBI" id="CHEBI:43474"/>
        <dbReference type="ChEBI" id="CHEBI:58343"/>
        <dbReference type="ChEBI" id="CHEBI:456215"/>
        <dbReference type="EC" id="3.1.3.7"/>
    </reaction>
</comment>
<dbReference type="GO" id="GO:0046872">
    <property type="term" value="F:metal ion binding"/>
    <property type="evidence" value="ECO:0007669"/>
    <property type="project" value="UniProtKB-KW"/>
</dbReference>
<dbReference type="InterPro" id="IPR050725">
    <property type="entry name" value="CysQ/Inositol_MonoPase"/>
</dbReference>
<feature type="binding site" evidence="6">
    <location>
        <position position="96"/>
    </location>
    <ligand>
        <name>Mg(2+)</name>
        <dbReference type="ChEBI" id="CHEBI:18420"/>
        <label>1</label>
        <note>catalytic</note>
    </ligand>
</feature>
<evidence type="ECO:0000256" key="2">
    <source>
        <dbReference type="ARBA" id="ARBA00022723"/>
    </source>
</evidence>
<feature type="binding site" evidence="6">
    <location>
        <position position="94"/>
    </location>
    <ligand>
        <name>Mg(2+)</name>
        <dbReference type="ChEBI" id="CHEBI:18420"/>
        <label>1</label>
        <note>catalytic</note>
    </ligand>
</feature>
<comment type="caution">
    <text evidence="7">The sequence shown here is derived from an EMBL/GenBank/DDBJ whole genome shotgun (WGS) entry which is preliminary data.</text>
</comment>
<dbReference type="eggNOG" id="COG1218">
    <property type="taxonomic scope" value="Bacteria"/>
</dbReference>
<dbReference type="Proteomes" id="UP000186931">
    <property type="component" value="Unassembled WGS sequence"/>
</dbReference>
<dbReference type="RefSeq" id="WP_070154528.1">
    <property type="nucleotide sequence ID" value="NZ_MKQS01000013.1"/>
</dbReference>
<dbReference type="SUPFAM" id="SSF56655">
    <property type="entry name" value="Carbohydrate phosphatase"/>
    <property type="match status" value="1"/>
</dbReference>
<dbReference type="PANTHER" id="PTHR43028">
    <property type="entry name" value="3'(2'),5'-BISPHOSPHATE NUCLEOTIDASE 1"/>
    <property type="match status" value="1"/>
</dbReference>
<keyword evidence="2 6" id="KW-0479">Metal-binding</keyword>
<name>A0A1E8E1G4_9GAMM</name>
<dbReference type="InterPro" id="IPR020583">
    <property type="entry name" value="Inositol_monoP_metal-BS"/>
</dbReference>
<evidence type="ECO:0000313" key="7">
    <source>
        <dbReference type="EMBL" id="OFE43346.1"/>
    </source>
</evidence>
<evidence type="ECO:0000256" key="1">
    <source>
        <dbReference type="ARBA" id="ARBA00001625"/>
    </source>
</evidence>
<dbReference type="PROSITE" id="PS00629">
    <property type="entry name" value="IMP_1"/>
    <property type="match status" value="1"/>
</dbReference>
<dbReference type="CDD" id="cd01638">
    <property type="entry name" value="CysQ"/>
    <property type="match status" value="1"/>
</dbReference>
<organism evidence="7 8">
    <name type="scientific">Acinetobacter towneri</name>
    <dbReference type="NCBI Taxonomy" id="202956"/>
    <lineage>
        <taxon>Bacteria</taxon>
        <taxon>Pseudomonadati</taxon>
        <taxon>Pseudomonadota</taxon>
        <taxon>Gammaproteobacteria</taxon>
        <taxon>Moraxellales</taxon>
        <taxon>Moraxellaceae</taxon>
        <taxon>Acinetobacter</taxon>
    </lineage>
</organism>
<dbReference type="Pfam" id="PF00459">
    <property type="entry name" value="Inositol_P"/>
    <property type="match status" value="1"/>
</dbReference>
<dbReference type="GO" id="GO:0008441">
    <property type="term" value="F:3'(2'),5'-bisphosphate nucleotidase activity"/>
    <property type="evidence" value="ECO:0007669"/>
    <property type="project" value="UniProtKB-EC"/>
</dbReference>
<dbReference type="Gene3D" id="3.30.540.10">
    <property type="entry name" value="Fructose-1,6-Bisphosphatase, subunit A, domain 1"/>
    <property type="match status" value="1"/>
</dbReference>
<comment type="cofactor">
    <cofactor evidence="6">
        <name>Mg(2+)</name>
        <dbReference type="ChEBI" id="CHEBI:18420"/>
    </cofactor>
</comment>
<evidence type="ECO:0000256" key="3">
    <source>
        <dbReference type="ARBA" id="ARBA00022842"/>
    </source>
</evidence>
<dbReference type="PANTHER" id="PTHR43028:SF5">
    <property type="entry name" value="3'(2'),5'-BISPHOSPHATE NUCLEOTIDASE 1"/>
    <property type="match status" value="1"/>
</dbReference>
<dbReference type="InterPro" id="IPR000760">
    <property type="entry name" value="Inositol_monophosphatase-like"/>
</dbReference>